<feature type="domain" description="HTH luxR-type" evidence="7">
    <location>
        <begin position="137"/>
        <end position="202"/>
    </location>
</feature>
<dbReference type="SUPFAM" id="SSF52172">
    <property type="entry name" value="CheY-like"/>
    <property type="match status" value="1"/>
</dbReference>
<dbReference type="SUPFAM" id="SSF46894">
    <property type="entry name" value="C-terminal effector domain of the bipartite response regulators"/>
    <property type="match status" value="1"/>
</dbReference>
<evidence type="ECO:0000256" key="1">
    <source>
        <dbReference type="ARBA" id="ARBA00022553"/>
    </source>
</evidence>
<dbReference type="CDD" id="cd06170">
    <property type="entry name" value="LuxR_C_like"/>
    <property type="match status" value="1"/>
</dbReference>
<dbReference type="PROSITE" id="PS50043">
    <property type="entry name" value="HTH_LUXR_2"/>
    <property type="match status" value="1"/>
</dbReference>
<dbReference type="RefSeq" id="WP_120708917.1">
    <property type="nucleotide sequence ID" value="NZ_CP032696.1"/>
</dbReference>
<dbReference type="NCBIfam" id="NF006900">
    <property type="entry name" value="PRK09390.1"/>
    <property type="match status" value="1"/>
</dbReference>
<name>A0A387G826_9HYPH</name>
<dbReference type="InterPro" id="IPR016032">
    <property type="entry name" value="Sig_transdc_resp-reg_C-effctor"/>
</dbReference>
<dbReference type="PANTHER" id="PTHR44688:SF16">
    <property type="entry name" value="DNA-BINDING TRANSCRIPTIONAL ACTIVATOR DEVR_DOSR"/>
    <property type="match status" value="1"/>
</dbReference>
<protein>
    <submittedName>
        <fullName evidence="9">Response regulator</fullName>
    </submittedName>
</protein>
<dbReference type="InterPro" id="IPR011006">
    <property type="entry name" value="CheY-like_superfamily"/>
</dbReference>
<evidence type="ECO:0000256" key="4">
    <source>
        <dbReference type="ARBA" id="ARBA00023125"/>
    </source>
</evidence>
<dbReference type="FunFam" id="3.40.50.2300:FF:000018">
    <property type="entry name" value="DNA-binding transcriptional regulator NtrC"/>
    <property type="match status" value="1"/>
</dbReference>
<dbReference type="Pfam" id="PF00072">
    <property type="entry name" value="Response_reg"/>
    <property type="match status" value="1"/>
</dbReference>
<dbReference type="SMART" id="SM00421">
    <property type="entry name" value="HTH_LUXR"/>
    <property type="match status" value="1"/>
</dbReference>
<keyword evidence="5" id="KW-0804">Transcription</keyword>
<dbReference type="InterPro" id="IPR036388">
    <property type="entry name" value="WH-like_DNA-bd_sf"/>
</dbReference>
<dbReference type="PANTHER" id="PTHR44688">
    <property type="entry name" value="DNA-BINDING TRANSCRIPTIONAL ACTIVATOR DEVR_DOSR"/>
    <property type="match status" value="1"/>
</dbReference>
<keyword evidence="4" id="KW-0238">DNA-binding</keyword>
<keyword evidence="10" id="KW-1185">Reference proteome</keyword>
<evidence type="ECO:0000256" key="5">
    <source>
        <dbReference type="ARBA" id="ARBA00023163"/>
    </source>
</evidence>
<dbReference type="GO" id="GO:0003677">
    <property type="term" value="F:DNA binding"/>
    <property type="evidence" value="ECO:0007669"/>
    <property type="project" value="UniProtKB-KW"/>
</dbReference>
<evidence type="ECO:0000259" key="8">
    <source>
        <dbReference type="PROSITE" id="PS50110"/>
    </source>
</evidence>
<keyword evidence="9" id="KW-0614">Plasmid</keyword>
<dbReference type="Proteomes" id="UP000282195">
    <property type="component" value="Plasmid pRCCGE525b"/>
</dbReference>
<dbReference type="PROSITE" id="PS50110">
    <property type="entry name" value="RESPONSE_REGULATORY"/>
    <property type="match status" value="1"/>
</dbReference>
<evidence type="ECO:0000313" key="10">
    <source>
        <dbReference type="Proteomes" id="UP000282195"/>
    </source>
</evidence>
<geneLocation type="plasmid" evidence="10">
    <name>prccge525b</name>
</geneLocation>
<reference evidence="9 10" key="1">
    <citation type="submission" date="2018-10" db="EMBL/GenBank/DDBJ databases">
        <title>Rhizobium etli, R. leguminosarum and a new Rhizobium genospecies from Phaseolus dumosus.</title>
        <authorList>
            <person name="Ramirez-Puebla S.T."/>
            <person name="Rogel-Hernandez M.A."/>
            <person name="Guerrero G."/>
            <person name="Ormeno-Orrillo E."/>
            <person name="Martinez-Romero J.C."/>
            <person name="Negrete-Yankelevich S."/>
            <person name="Martinez-Romero E."/>
        </authorList>
    </citation>
    <scope>NUCLEOTIDE SEQUENCE [LARGE SCALE GENOMIC DNA]</scope>
    <source>
        <strain evidence="9 10">CCGE525</strain>
        <plasmid evidence="10">prccge525b</plasmid>
    </source>
</reference>
<gene>
    <name evidence="9" type="ORF">CCGE525_34965</name>
</gene>
<proteinExistence type="predicted"/>
<dbReference type="EMBL" id="CP032696">
    <property type="protein sequence ID" value="AYG64021.1"/>
    <property type="molecule type" value="Genomic_DNA"/>
</dbReference>
<dbReference type="Pfam" id="PF00196">
    <property type="entry name" value="GerE"/>
    <property type="match status" value="1"/>
</dbReference>
<evidence type="ECO:0000259" key="7">
    <source>
        <dbReference type="PROSITE" id="PS50043"/>
    </source>
</evidence>
<feature type="modified residue" description="4-aspartylphosphate" evidence="6">
    <location>
        <position position="56"/>
    </location>
</feature>
<dbReference type="CDD" id="cd17537">
    <property type="entry name" value="REC_FixJ"/>
    <property type="match status" value="1"/>
</dbReference>
<keyword evidence="1 6" id="KW-0597">Phosphoprotein</keyword>
<sequence>MKPTDFTIHIVDDEEPMRKSFVFILAMNGYAVKAHQSAISFLSFAPHVHRGILITDLRMPEMSGLDLIRQLGVKKIPIPSIVVTGHGDVPVAVEAMKAGALDFIEKPFEDSVIIEAIERASERLRGPDANVDEIASIQARVRTLSKRERQVLFAVVAGCPNKSIAHDLDISRRTVDVHRASVMSKMKAKNLPHLVRMALAVDFEPSSRP</sequence>
<dbReference type="OrthoDB" id="9782655at2"/>
<dbReference type="Gene3D" id="3.40.50.2300">
    <property type="match status" value="1"/>
</dbReference>
<dbReference type="PRINTS" id="PR00038">
    <property type="entry name" value="HTHLUXR"/>
</dbReference>
<dbReference type="Gene3D" id="1.10.10.10">
    <property type="entry name" value="Winged helix-like DNA-binding domain superfamily/Winged helix DNA-binding domain"/>
    <property type="match status" value="1"/>
</dbReference>
<keyword evidence="3" id="KW-0805">Transcription regulation</keyword>
<evidence type="ECO:0000256" key="3">
    <source>
        <dbReference type="ARBA" id="ARBA00023015"/>
    </source>
</evidence>
<dbReference type="SMART" id="SM00448">
    <property type="entry name" value="REC"/>
    <property type="match status" value="1"/>
</dbReference>
<dbReference type="GO" id="GO:0006355">
    <property type="term" value="P:regulation of DNA-templated transcription"/>
    <property type="evidence" value="ECO:0007669"/>
    <property type="project" value="InterPro"/>
</dbReference>
<keyword evidence="2" id="KW-0902">Two-component regulatory system</keyword>
<evidence type="ECO:0000256" key="2">
    <source>
        <dbReference type="ARBA" id="ARBA00023012"/>
    </source>
</evidence>
<dbReference type="AlphaFoldDB" id="A0A387G826"/>
<evidence type="ECO:0000256" key="6">
    <source>
        <dbReference type="PROSITE-ProRule" id="PRU00169"/>
    </source>
</evidence>
<dbReference type="PROSITE" id="PS00622">
    <property type="entry name" value="HTH_LUXR_1"/>
    <property type="match status" value="1"/>
</dbReference>
<dbReference type="GO" id="GO:0000160">
    <property type="term" value="P:phosphorelay signal transduction system"/>
    <property type="evidence" value="ECO:0007669"/>
    <property type="project" value="UniProtKB-KW"/>
</dbReference>
<dbReference type="KEGG" id="rjg:CCGE525_34965"/>
<feature type="domain" description="Response regulatory" evidence="8">
    <location>
        <begin position="7"/>
        <end position="121"/>
    </location>
</feature>
<dbReference type="InterPro" id="IPR001789">
    <property type="entry name" value="Sig_transdc_resp-reg_receiver"/>
</dbReference>
<accession>A0A387G826</accession>
<organism evidence="9 10">
    <name type="scientific">Rhizobium jaguaris</name>
    <dbReference type="NCBI Taxonomy" id="1312183"/>
    <lineage>
        <taxon>Bacteria</taxon>
        <taxon>Pseudomonadati</taxon>
        <taxon>Pseudomonadota</taxon>
        <taxon>Alphaproteobacteria</taxon>
        <taxon>Hyphomicrobiales</taxon>
        <taxon>Rhizobiaceae</taxon>
        <taxon>Rhizobium/Agrobacterium group</taxon>
        <taxon>Rhizobium</taxon>
    </lineage>
</organism>
<dbReference type="InterPro" id="IPR000792">
    <property type="entry name" value="Tscrpt_reg_LuxR_C"/>
</dbReference>
<evidence type="ECO:0000313" key="9">
    <source>
        <dbReference type="EMBL" id="AYG64021.1"/>
    </source>
</evidence>